<evidence type="ECO:0000313" key="2">
    <source>
        <dbReference type="Proteomes" id="UP001055111"/>
    </source>
</evidence>
<proteinExistence type="predicted"/>
<dbReference type="EMBL" id="BPUS01000004">
    <property type="protein sequence ID" value="GJH25718.1"/>
    <property type="molecule type" value="Genomic_DNA"/>
</dbReference>
<dbReference type="Proteomes" id="UP001055111">
    <property type="component" value="Unassembled WGS sequence"/>
</dbReference>
<name>A0AA37IAC2_9BURK</name>
<accession>A0AA37IAC2</accession>
<protein>
    <submittedName>
        <fullName evidence="1">Uncharacterized protein</fullName>
    </submittedName>
</protein>
<evidence type="ECO:0000313" key="1">
    <source>
        <dbReference type="EMBL" id="GJH25718.1"/>
    </source>
</evidence>
<organism evidence="1 2">
    <name type="scientific">Caballeronia novacaledonica</name>
    <dbReference type="NCBI Taxonomy" id="1544861"/>
    <lineage>
        <taxon>Bacteria</taxon>
        <taxon>Pseudomonadati</taxon>
        <taxon>Pseudomonadota</taxon>
        <taxon>Betaproteobacteria</taxon>
        <taxon>Burkholderiales</taxon>
        <taxon>Burkholderiaceae</taxon>
        <taxon>Caballeronia</taxon>
    </lineage>
</organism>
<gene>
    <name evidence="1" type="ORF">CBA19CS42_14400</name>
</gene>
<sequence>MNILQWVSRGEYVKPDISYPSDGTRRLFAPADKALPKHATHPYDGPVITGTIAVADNILAISVGKRNVRRRYM</sequence>
<comment type="caution">
    <text evidence="1">The sequence shown here is derived from an EMBL/GenBank/DDBJ whole genome shotgun (WGS) entry which is preliminary data.</text>
</comment>
<reference evidence="1" key="1">
    <citation type="submission" date="2022-09" db="EMBL/GenBank/DDBJ databases">
        <title>Isolation and characterization of 3-chlorobenzoate degrading bacteria from soils in Shizuoka.</title>
        <authorList>
            <person name="Ifat A."/>
            <person name="Ogawa N."/>
            <person name="Kimbara K."/>
            <person name="Moriuchi R."/>
            <person name="Dohra H."/>
            <person name="Shintani M."/>
        </authorList>
    </citation>
    <scope>NUCLEOTIDE SEQUENCE</scope>
    <source>
        <strain evidence="1">19CS4-2</strain>
    </source>
</reference>
<dbReference type="RefSeq" id="WP_238212324.1">
    <property type="nucleotide sequence ID" value="NZ_BPUS01000004.1"/>
</dbReference>
<dbReference type="AlphaFoldDB" id="A0AA37IAC2"/>